<dbReference type="Proteomes" id="UP000001292">
    <property type="component" value="Unassembled WGS sequence"/>
</dbReference>
<protein>
    <submittedName>
        <fullName evidence="2">GM13242</fullName>
    </submittedName>
</protein>
<dbReference type="InterPro" id="IPR001611">
    <property type="entry name" value="Leu-rich_rpt"/>
</dbReference>
<organism evidence="3">
    <name type="scientific">Drosophila sechellia</name>
    <name type="common">Fruit fly</name>
    <dbReference type="NCBI Taxonomy" id="7238"/>
    <lineage>
        <taxon>Eukaryota</taxon>
        <taxon>Metazoa</taxon>
        <taxon>Ecdysozoa</taxon>
        <taxon>Arthropoda</taxon>
        <taxon>Hexapoda</taxon>
        <taxon>Insecta</taxon>
        <taxon>Pterygota</taxon>
        <taxon>Neoptera</taxon>
        <taxon>Endopterygota</taxon>
        <taxon>Diptera</taxon>
        <taxon>Brachycera</taxon>
        <taxon>Muscomorpha</taxon>
        <taxon>Ephydroidea</taxon>
        <taxon>Drosophilidae</taxon>
        <taxon>Drosophila</taxon>
        <taxon>Sophophora</taxon>
    </lineage>
</organism>
<dbReference type="InterPro" id="IPR032675">
    <property type="entry name" value="LRR_dom_sf"/>
</dbReference>
<dbReference type="EMBL" id="CH480868">
    <property type="protein sequence ID" value="EDW53735.1"/>
    <property type="molecule type" value="Genomic_DNA"/>
</dbReference>
<proteinExistence type="predicted"/>
<dbReference type="STRING" id="7238.B4IL89"/>
<reference evidence="2 3" key="1">
    <citation type="journal article" date="2007" name="Nature">
        <title>Evolution of genes and genomes on the Drosophila phylogeny.</title>
        <authorList>
            <consortium name="Drosophila 12 Genomes Consortium"/>
            <person name="Clark A.G."/>
            <person name="Eisen M.B."/>
            <person name="Smith D.R."/>
            <person name="Bergman C.M."/>
            <person name="Oliver B."/>
            <person name="Markow T.A."/>
            <person name="Kaufman T.C."/>
            <person name="Kellis M."/>
            <person name="Gelbart W."/>
            <person name="Iyer V.N."/>
            <person name="Pollard D.A."/>
            <person name="Sackton T.B."/>
            <person name="Larracuente A.M."/>
            <person name="Singh N.D."/>
            <person name="Abad J.P."/>
            <person name="Abt D.N."/>
            <person name="Adryan B."/>
            <person name="Aguade M."/>
            <person name="Akashi H."/>
            <person name="Anderson W.W."/>
            <person name="Aquadro C.F."/>
            <person name="Ardell D.H."/>
            <person name="Arguello R."/>
            <person name="Artieri C.G."/>
            <person name="Barbash D.A."/>
            <person name="Barker D."/>
            <person name="Barsanti P."/>
            <person name="Batterham P."/>
            <person name="Batzoglou S."/>
            <person name="Begun D."/>
            <person name="Bhutkar A."/>
            <person name="Blanco E."/>
            <person name="Bosak S.A."/>
            <person name="Bradley R.K."/>
            <person name="Brand A.D."/>
            <person name="Brent M.R."/>
            <person name="Brooks A.N."/>
            <person name="Brown R.H."/>
            <person name="Butlin R.K."/>
            <person name="Caggese C."/>
            <person name="Calvi B.R."/>
            <person name="Bernardo de Carvalho A."/>
            <person name="Caspi A."/>
            <person name="Castrezana S."/>
            <person name="Celniker S.E."/>
            <person name="Chang J.L."/>
            <person name="Chapple C."/>
            <person name="Chatterji S."/>
            <person name="Chinwalla A."/>
            <person name="Civetta A."/>
            <person name="Clifton S.W."/>
            <person name="Comeron J.M."/>
            <person name="Costello J.C."/>
            <person name="Coyne J.A."/>
            <person name="Daub J."/>
            <person name="David R.G."/>
            <person name="Delcher A.L."/>
            <person name="Delehaunty K."/>
            <person name="Do C.B."/>
            <person name="Ebling H."/>
            <person name="Edwards K."/>
            <person name="Eickbush T."/>
            <person name="Evans J.D."/>
            <person name="Filipski A."/>
            <person name="Findeiss S."/>
            <person name="Freyhult E."/>
            <person name="Fulton L."/>
            <person name="Fulton R."/>
            <person name="Garcia A.C."/>
            <person name="Gardiner A."/>
            <person name="Garfield D.A."/>
            <person name="Garvin B.E."/>
            <person name="Gibson G."/>
            <person name="Gilbert D."/>
            <person name="Gnerre S."/>
            <person name="Godfrey J."/>
            <person name="Good R."/>
            <person name="Gotea V."/>
            <person name="Gravely B."/>
            <person name="Greenberg A.J."/>
            <person name="Griffiths-Jones S."/>
            <person name="Gross S."/>
            <person name="Guigo R."/>
            <person name="Gustafson E.A."/>
            <person name="Haerty W."/>
            <person name="Hahn M.W."/>
            <person name="Halligan D.L."/>
            <person name="Halpern A.L."/>
            <person name="Halter G.M."/>
            <person name="Han M.V."/>
            <person name="Heger A."/>
            <person name="Hillier L."/>
            <person name="Hinrichs A.S."/>
            <person name="Holmes I."/>
            <person name="Hoskins R.A."/>
            <person name="Hubisz M.J."/>
            <person name="Hultmark D."/>
            <person name="Huntley M.A."/>
            <person name="Jaffe D.B."/>
            <person name="Jagadeeshan S."/>
            <person name="Jeck W.R."/>
            <person name="Johnson J."/>
            <person name="Jones C.D."/>
            <person name="Jordan W.C."/>
            <person name="Karpen G.H."/>
            <person name="Kataoka E."/>
            <person name="Keightley P.D."/>
            <person name="Kheradpour P."/>
            <person name="Kirkness E.F."/>
            <person name="Koerich L.B."/>
            <person name="Kristiansen K."/>
            <person name="Kudrna D."/>
            <person name="Kulathinal R.J."/>
            <person name="Kumar S."/>
            <person name="Kwok R."/>
            <person name="Lander E."/>
            <person name="Langley C.H."/>
            <person name="Lapoint R."/>
            <person name="Lazzaro B.P."/>
            <person name="Lee S.J."/>
            <person name="Levesque L."/>
            <person name="Li R."/>
            <person name="Lin C.F."/>
            <person name="Lin M.F."/>
            <person name="Lindblad-Toh K."/>
            <person name="Llopart A."/>
            <person name="Long M."/>
            <person name="Low L."/>
            <person name="Lozovsky E."/>
            <person name="Lu J."/>
            <person name="Luo M."/>
            <person name="Machado C.A."/>
            <person name="Makalowski W."/>
            <person name="Marzo M."/>
            <person name="Matsuda M."/>
            <person name="Matzkin L."/>
            <person name="McAllister B."/>
            <person name="McBride C.S."/>
            <person name="McKernan B."/>
            <person name="McKernan K."/>
            <person name="Mendez-Lago M."/>
            <person name="Minx P."/>
            <person name="Mollenhauer M.U."/>
            <person name="Montooth K."/>
            <person name="Mount S.M."/>
            <person name="Mu X."/>
            <person name="Myers E."/>
            <person name="Negre B."/>
            <person name="Newfeld S."/>
            <person name="Nielsen R."/>
            <person name="Noor M.A."/>
            <person name="O'Grady P."/>
            <person name="Pachter L."/>
            <person name="Papaceit M."/>
            <person name="Parisi M.J."/>
            <person name="Parisi M."/>
            <person name="Parts L."/>
            <person name="Pedersen J.S."/>
            <person name="Pesole G."/>
            <person name="Phillippy A.M."/>
            <person name="Ponting C.P."/>
            <person name="Pop M."/>
            <person name="Porcelli D."/>
            <person name="Powell J.R."/>
            <person name="Prohaska S."/>
            <person name="Pruitt K."/>
            <person name="Puig M."/>
            <person name="Quesneville H."/>
            <person name="Ram K.R."/>
            <person name="Rand D."/>
            <person name="Rasmussen M.D."/>
            <person name="Reed L.K."/>
            <person name="Reenan R."/>
            <person name="Reily A."/>
            <person name="Remington K.A."/>
            <person name="Rieger T.T."/>
            <person name="Ritchie M.G."/>
            <person name="Robin C."/>
            <person name="Rogers Y.H."/>
            <person name="Rohde C."/>
            <person name="Rozas J."/>
            <person name="Rubenfield M.J."/>
            <person name="Ruiz A."/>
            <person name="Russo S."/>
            <person name="Salzberg S.L."/>
            <person name="Sanchez-Gracia A."/>
            <person name="Saranga D.J."/>
            <person name="Sato H."/>
            <person name="Schaeffer S.W."/>
            <person name="Schatz M.C."/>
            <person name="Schlenke T."/>
            <person name="Schwartz R."/>
            <person name="Segarra C."/>
            <person name="Singh R.S."/>
            <person name="Sirot L."/>
            <person name="Sirota M."/>
            <person name="Sisneros N.B."/>
            <person name="Smith C.D."/>
            <person name="Smith T.F."/>
            <person name="Spieth J."/>
            <person name="Stage D.E."/>
            <person name="Stark A."/>
            <person name="Stephan W."/>
            <person name="Strausberg R.L."/>
            <person name="Strempel S."/>
            <person name="Sturgill D."/>
            <person name="Sutton G."/>
            <person name="Sutton G.G."/>
            <person name="Tao W."/>
            <person name="Teichmann S."/>
            <person name="Tobari Y.N."/>
            <person name="Tomimura Y."/>
            <person name="Tsolas J.M."/>
            <person name="Valente V.L."/>
            <person name="Venter E."/>
            <person name="Venter J.C."/>
            <person name="Vicario S."/>
            <person name="Vieira F.G."/>
            <person name="Vilella A.J."/>
            <person name="Villasante A."/>
            <person name="Walenz B."/>
            <person name="Wang J."/>
            <person name="Wasserman M."/>
            <person name="Watts T."/>
            <person name="Wilson D."/>
            <person name="Wilson R.K."/>
            <person name="Wing R.A."/>
            <person name="Wolfner M.F."/>
            <person name="Wong A."/>
            <person name="Wong G.K."/>
            <person name="Wu C.I."/>
            <person name="Wu G."/>
            <person name="Yamamoto D."/>
            <person name="Yang H.P."/>
            <person name="Yang S.P."/>
            <person name="Yorke J.A."/>
            <person name="Yoshida K."/>
            <person name="Zdobnov E."/>
            <person name="Zhang P."/>
            <person name="Zhang Y."/>
            <person name="Zimin A.V."/>
            <person name="Baldwin J."/>
            <person name="Abdouelleil A."/>
            <person name="Abdulkadir J."/>
            <person name="Abebe A."/>
            <person name="Abera B."/>
            <person name="Abreu J."/>
            <person name="Acer S.C."/>
            <person name="Aftuck L."/>
            <person name="Alexander A."/>
            <person name="An P."/>
            <person name="Anderson E."/>
            <person name="Anderson S."/>
            <person name="Arachi H."/>
            <person name="Azer M."/>
            <person name="Bachantsang P."/>
            <person name="Barry A."/>
            <person name="Bayul T."/>
            <person name="Berlin A."/>
            <person name="Bessette D."/>
            <person name="Bloom T."/>
            <person name="Blye J."/>
            <person name="Boguslavskiy L."/>
            <person name="Bonnet C."/>
            <person name="Boukhgalter B."/>
            <person name="Bourzgui I."/>
            <person name="Brown A."/>
            <person name="Cahill P."/>
            <person name="Channer S."/>
            <person name="Cheshatsang Y."/>
            <person name="Chuda L."/>
            <person name="Citroen M."/>
            <person name="Collymore A."/>
            <person name="Cooke P."/>
            <person name="Costello M."/>
            <person name="D'Aco K."/>
            <person name="Daza R."/>
            <person name="De Haan G."/>
            <person name="DeGray S."/>
            <person name="DeMaso C."/>
            <person name="Dhargay N."/>
            <person name="Dooley K."/>
            <person name="Dooley E."/>
            <person name="Doricent M."/>
            <person name="Dorje P."/>
            <person name="Dorjee K."/>
            <person name="Dupes A."/>
            <person name="Elong R."/>
            <person name="Falk J."/>
            <person name="Farina A."/>
            <person name="Faro S."/>
            <person name="Ferguson D."/>
            <person name="Fisher S."/>
            <person name="Foley C.D."/>
            <person name="Franke A."/>
            <person name="Friedrich D."/>
            <person name="Gadbois L."/>
            <person name="Gearin G."/>
            <person name="Gearin C.R."/>
            <person name="Giannoukos G."/>
            <person name="Goode T."/>
            <person name="Graham J."/>
            <person name="Grandbois E."/>
            <person name="Grewal S."/>
            <person name="Gyaltsen K."/>
            <person name="Hafez N."/>
            <person name="Hagos B."/>
            <person name="Hall J."/>
            <person name="Henson C."/>
            <person name="Hollinger A."/>
            <person name="Honan T."/>
            <person name="Huard M.D."/>
            <person name="Hughes L."/>
            <person name="Hurhula B."/>
            <person name="Husby M.E."/>
            <person name="Kamat A."/>
            <person name="Kanga B."/>
            <person name="Kashin S."/>
            <person name="Khazanovich D."/>
            <person name="Kisner P."/>
            <person name="Lance K."/>
            <person name="Lara M."/>
            <person name="Lee W."/>
            <person name="Lennon N."/>
            <person name="Letendre F."/>
            <person name="LeVine R."/>
            <person name="Lipovsky A."/>
            <person name="Liu X."/>
            <person name="Liu J."/>
            <person name="Liu S."/>
            <person name="Lokyitsang T."/>
            <person name="Lokyitsang Y."/>
            <person name="Lubonja R."/>
            <person name="Lui A."/>
            <person name="MacDonald P."/>
            <person name="Magnisalis V."/>
            <person name="Maru K."/>
            <person name="Matthews C."/>
            <person name="McCusker W."/>
            <person name="McDonough S."/>
            <person name="Mehta T."/>
            <person name="Meldrim J."/>
            <person name="Meneus L."/>
            <person name="Mihai O."/>
            <person name="Mihalev A."/>
            <person name="Mihova T."/>
            <person name="Mittelman R."/>
            <person name="Mlenga V."/>
            <person name="Montmayeur A."/>
            <person name="Mulrain L."/>
            <person name="Navidi A."/>
            <person name="Naylor J."/>
            <person name="Negash T."/>
            <person name="Nguyen T."/>
            <person name="Nguyen N."/>
            <person name="Nicol R."/>
            <person name="Norbu C."/>
            <person name="Norbu N."/>
            <person name="Novod N."/>
            <person name="O'Neill B."/>
            <person name="Osman S."/>
            <person name="Markiewicz E."/>
            <person name="Oyono O.L."/>
            <person name="Patti C."/>
            <person name="Phunkhang P."/>
            <person name="Pierre F."/>
            <person name="Priest M."/>
            <person name="Raghuraman S."/>
            <person name="Rege F."/>
            <person name="Reyes R."/>
            <person name="Rise C."/>
            <person name="Rogov P."/>
            <person name="Ross K."/>
            <person name="Ryan E."/>
            <person name="Settipalli S."/>
            <person name="Shea T."/>
            <person name="Sherpa N."/>
            <person name="Shi L."/>
            <person name="Shih D."/>
            <person name="Sparrow T."/>
            <person name="Spaulding J."/>
            <person name="Stalker J."/>
            <person name="Stange-Thomann N."/>
            <person name="Stavropoulos S."/>
            <person name="Stone C."/>
            <person name="Strader C."/>
            <person name="Tesfaye S."/>
            <person name="Thomson T."/>
            <person name="Thoulutsang Y."/>
            <person name="Thoulutsang D."/>
            <person name="Topham K."/>
            <person name="Topping I."/>
            <person name="Tsamla T."/>
            <person name="Vassiliev H."/>
            <person name="Vo A."/>
            <person name="Wangchuk T."/>
            <person name="Wangdi T."/>
            <person name="Weiand M."/>
            <person name="Wilkinson J."/>
            <person name="Wilson A."/>
            <person name="Yadav S."/>
            <person name="Young G."/>
            <person name="Yu Q."/>
            <person name="Zembek L."/>
            <person name="Zhong D."/>
            <person name="Zimmer A."/>
            <person name="Zwirko Z."/>
            <person name="Jaffe D.B."/>
            <person name="Alvarez P."/>
            <person name="Brockman W."/>
            <person name="Butler J."/>
            <person name="Chin C."/>
            <person name="Gnerre S."/>
            <person name="Grabherr M."/>
            <person name="Kleber M."/>
            <person name="Mauceli E."/>
            <person name="MacCallum I."/>
        </authorList>
    </citation>
    <scope>NUCLEOTIDE SEQUENCE [LARGE SCALE GENOMIC DNA]</scope>
    <source>
        <strain evidence="3">Rob3c / Tucson 14021-0248.25</strain>
    </source>
</reference>
<feature type="region of interest" description="Disordered" evidence="1">
    <location>
        <begin position="70"/>
        <end position="92"/>
    </location>
</feature>
<dbReference type="SMR" id="B4IL89"/>
<accession>B4IL89</accession>
<keyword evidence="3" id="KW-1185">Reference proteome</keyword>
<dbReference type="SUPFAM" id="SSF52075">
    <property type="entry name" value="Outer arm dynein light chain 1"/>
    <property type="match status" value="1"/>
</dbReference>
<evidence type="ECO:0000313" key="2">
    <source>
        <dbReference type="EMBL" id="EDW53735.1"/>
    </source>
</evidence>
<dbReference type="HOGENOM" id="CLU_2415635_0_0_1"/>
<name>B4IL89_DROSE</name>
<gene>
    <name evidence="2" type="primary">Dsec\GM13242</name>
    <name evidence="2" type="ORF">Dsec_GM13242</name>
</gene>
<dbReference type="Gene3D" id="3.80.10.10">
    <property type="entry name" value="Ribonuclease Inhibitor"/>
    <property type="match status" value="1"/>
</dbReference>
<dbReference type="PROSITE" id="PS51450">
    <property type="entry name" value="LRR"/>
    <property type="match status" value="1"/>
</dbReference>
<evidence type="ECO:0000313" key="3">
    <source>
        <dbReference type="Proteomes" id="UP000001292"/>
    </source>
</evidence>
<sequence>MEVHVKWKKISGPPNIPHLGELRSLRSLSLSSNHLLYLPRKLTCLSLISLDVSNNKIASLPLEIQLENKPLTSPPASATKDHQEIPVKWQLR</sequence>
<evidence type="ECO:0000256" key="1">
    <source>
        <dbReference type="SAM" id="MobiDB-lite"/>
    </source>
</evidence>
<dbReference type="AlphaFoldDB" id="B4IL89"/>